<keyword evidence="1" id="KW-0472">Membrane</keyword>
<dbReference type="AlphaFoldDB" id="A0A7I8VID5"/>
<name>A0A7I8VID5_9ANNE</name>
<protein>
    <submittedName>
        <fullName evidence="2">DgyrCDS4052</fullName>
    </submittedName>
</protein>
<proteinExistence type="predicted"/>
<evidence type="ECO:0000313" key="3">
    <source>
        <dbReference type="Proteomes" id="UP000549394"/>
    </source>
</evidence>
<sequence>MMCIIVILFDGRIGKEFGEALLVCCISAYSSYSSLTSRVQLPDECAELRETSKDKLLWVNTIAAYGLALCLVLIVVGVVFTQKTKLAMIYSPEQGKTWEREKSNSKLSLVQTAAV</sequence>
<gene>
    <name evidence="2" type="ORF">DGYR_LOCUS3810</name>
</gene>
<dbReference type="Proteomes" id="UP000549394">
    <property type="component" value="Unassembled WGS sequence"/>
</dbReference>
<evidence type="ECO:0000256" key="1">
    <source>
        <dbReference type="SAM" id="Phobius"/>
    </source>
</evidence>
<comment type="caution">
    <text evidence="2">The sequence shown here is derived from an EMBL/GenBank/DDBJ whole genome shotgun (WGS) entry which is preliminary data.</text>
</comment>
<feature type="transmembrane region" description="Helical" evidence="1">
    <location>
        <begin position="57"/>
        <end position="80"/>
    </location>
</feature>
<keyword evidence="3" id="KW-1185">Reference proteome</keyword>
<organism evidence="2 3">
    <name type="scientific">Dimorphilus gyrociliatus</name>
    <dbReference type="NCBI Taxonomy" id="2664684"/>
    <lineage>
        <taxon>Eukaryota</taxon>
        <taxon>Metazoa</taxon>
        <taxon>Spiralia</taxon>
        <taxon>Lophotrochozoa</taxon>
        <taxon>Annelida</taxon>
        <taxon>Polychaeta</taxon>
        <taxon>Polychaeta incertae sedis</taxon>
        <taxon>Dinophilidae</taxon>
        <taxon>Dimorphilus</taxon>
    </lineage>
</organism>
<evidence type="ECO:0000313" key="2">
    <source>
        <dbReference type="EMBL" id="CAD5115031.1"/>
    </source>
</evidence>
<keyword evidence="1" id="KW-0812">Transmembrane</keyword>
<accession>A0A7I8VID5</accession>
<keyword evidence="1" id="KW-1133">Transmembrane helix</keyword>
<dbReference type="EMBL" id="CAJFCJ010000005">
    <property type="protein sequence ID" value="CAD5115031.1"/>
    <property type="molecule type" value="Genomic_DNA"/>
</dbReference>
<reference evidence="2 3" key="1">
    <citation type="submission" date="2020-08" db="EMBL/GenBank/DDBJ databases">
        <authorList>
            <person name="Hejnol A."/>
        </authorList>
    </citation>
    <scope>NUCLEOTIDE SEQUENCE [LARGE SCALE GENOMIC DNA]</scope>
</reference>